<feature type="compositionally biased region" description="Low complexity" evidence="1">
    <location>
        <begin position="118"/>
        <end position="132"/>
    </location>
</feature>
<dbReference type="AlphaFoldDB" id="A0A9Y2JIJ7"/>
<evidence type="ECO:0000313" key="3">
    <source>
        <dbReference type="EMBL" id="WIX98130.1"/>
    </source>
</evidence>
<sequence length="359" mass="37456">MRIPPTGSRRSSVAGGEQCRRGSKICSHQPLPERRLCSTTASPRSLGSGRARWSPRSSAASRYPLLTRTLAARSLPRRAFALRTVEHRTYQLSAGPVTDRWTQHRGQRHLRRRTLPDRTSGGPSSRSTSTSPASQPADEGNTVSRHGFDIRPVVLSAGALLAVTACGSGAGTTSPSATTGPVSTPPPATSSAPTTTSPPAPTHTSGPTSATAAPVRQCTTATLNIKLGQGDMAAGNYYIPVLFTNTGAPCRITGYPGVSYYAGGDHHQVGDAAARDSGATPVVVLQRGQTASAMVNQVNVSHYDAEPCGPTPVTGLRVYPPGNTVPVLLPEPDAHACAKHMPDQRPLSVRAVQRGTGAN</sequence>
<name>A0A9Y2JIJ7_9PSEU</name>
<evidence type="ECO:0000256" key="1">
    <source>
        <dbReference type="SAM" id="MobiDB-lite"/>
    </source>
</evidence>
<feature type="compositionally biased region" description="Low complexity" evidence="1">
    <location>
        <begin position="168"/>
        <end position="182"/>
    </location>
</feature>
<feature type="domain" description="DUF4232" evidence="2">
    <location>
        <begin position="218"/>
        <end position="353"/>
    </location>
</feature>
<feature type="compositionally biased region" description="Basic residues" evidence="1">
    <location>
        <begin position="103"/>
        <end position="113"/>
    </location>
</feature>
<feature type="compositionally biased region" description="Low complexity" evidence="1">
    <location>
        <begin position="202"/>
        <end position="214"/>
    </location>
</feature>
<evidence type="ECO:0000259" key="2">
    <source>
        <dbReference type="Pfam" id="PF14016"/>
    </source>
</evidence>
<dbReference type="EMBL" id="CP127295">
    <property type="protein sequence ID" value="WIX98130.1"/>
    <property type="molecule type" value="Genomic_DNA"/>
</dbReference>
<dbReference type="InterPro" id="IPR025326">
    <property type="entry name" value="DUF4232"/>
</dbReference>
<evidence type="ECO:0000313" key="4">
    <source>
        <dbReference type="Proteomes" id="UP001239397"/>
    </source>
</evidence>
<keyword evidence="4" id="KW-1185">Reference proteome</keyword>
<feature type="compositionally biased region" description="Low complexity" evidence="1">
    <location>
        <begin position="50"/>
        <end position="59"/>
    </location>
</feature>
<reference evidence="3 4" key="1">
    <citation type="submission" date="2023-06" db="EMBL/GenBank/DDBJ databases">
        <authorList>
            <person name="Oyuntsetseg B."/>
            <person name="Kim S.B."/>
        </authorList>
    </citation>
    <scope>NUCLEOTIDE SEQUENCE [LARGE SCALE GENOMIC DNA]</scope>
    <source>
        <strain evidence="3 4">4-36</strain>
    </source>
</reference>
<protein>
    <submittedName>
        <fullName evidence="3">DUF4232 domain-containing protein</fullName>
    </submittedName>
</protein>
<gene>
    <name evidence="3" type="ORF">QRX60_29135</name>
</gene>
<dbReference type="Proteomes" id="UP001239397">
    <property type="component" value="Chromosome"/>
</dbReference>
<feature type="region of interest" description="Disordered" evidence="1">
    <location>
        <begin position="96"/>
        <end position="145"/>
    </location>
</feature>
<feature type="region of interest" description="Disordered" evidence="1">
    <location>
        <begin position="168"/>
        <end position="215"/>
    </location>
</feature>
<accession>A0A9Y2JIJ7</accession>
<feature type="region of interest" description="Disordered" evidence="1">
    <location>
        <begin position="1"/>
        <end position="59"/>
    </location>
</feature>
<organism evidence="3 4">
    <name type="scientific">Amycolatopsis mongoliensis</name>
    <dbReference type="NCBI Taxonomy" id="715475"/>
    <lineage>
        <taxon>Bacteria</taxon>
        <taxon>Bacillati</taxon>
        <taxon>Actinomycetota</taxon>
        <taxon>Actinomycetes</taxon>
        <taxon>Pseudonocardiales</taxon>
        <taxon>Pseudonocardiaceae</taxon>
        <taxon>Amycolatopsis</taxon>
    </lineage>
</organism>
<dbReference type="KEGG" id="amog:QRX60_29135"/>
<dbReference type="Pfam" id="PF14016">
    <property type="entry name" value="DUF4232"/>
    <property type="match status" value="1"/>
</dbReference>
<proteinExistence type="predicted"/>